<dbReference type="PANTHER" id="PTHR41271">
    <property type="entry name" value="DUF402 DOMAIN-CONTAINING PROTEIN"/>
    <property type="match status" value="1"/>
</dbReference>
<gene>
    <name evidence="2" type="ORF">J2Z66_006085</name>
</gene>
<proteinExistence type="predicted"/>
<dbReference type="InterPro" id="IPR007295">
    <property type="entry name" value="DUF402"/>
</dbReference>
<protein>
    <submittedName>
        <fullName evidence="2">RNA-binding protein associated with RNAse of E/G family</fullName>
    </submittedName>
</protein>
<accession>A0ABS4J3M7</accession>
<reference evidence="2 3" key="1">
    <citation type="submission" date="2021-03" db="EMBL/GenBank/DDBJ databases">
        <title>Genomic Encyclopedia of Type Strains, Phase IV (KMG-IV): sequencing the most valuable type-strain genomes for metagenomic binning, comparative biology and taxonomic classification.</title>
        <authorList>
            <person name="Goeker M."/>
        </authorList>
    </citation>
    <scope>NUCLEOTIDE SEQUENCE [LARGE SCALE GENOMIC DNA]</scope>
    <source>
        <strain evidence="2 3">DSM 26048</strain>
    </source>
</reference>
<keyword evidence="3" id="KW-1185">Reference proteome</keyword>
<dbReference type="Pfam" id="PF04167">
    <property type="entry name" value="DUF402"/>
    <property type="match status" value="1"/>
</dbReference>
<dbReference type="EMBL" id="JAGGLB010000025">
    <property type="protein sequence ID" value="MBP1994449.1"/>
    <property type="molecule type" value="Genomic_DNA"/>
</dbReference>
<comment type="caution">
    <text evidence="2">The sequence shown here is derived from an EMBL/GenBank/DDBJ whole genome shotgun (WGS) entry which is preliminary data.</text>
</comment>
<dbReference type="Proteomes" id="UP001519287">
    <property type="component" value="Unassembled WGS sequence"/>
</dbReference>
<dbReference type="SUPFAM" id="SSF159234">
    <property type="entry name" value="FomD-like"/>
    <property type="match status" value="1"/>
</dbReference>
<dbReference type="Gene3D" id="2.40.380.10">
    <property type="entry name" value="FomD-like"/>
    <property type="match status" value="1"/>
</dbReference>
<evidence type="ECO:0000313" key="2">
    <source>
        <dbReference type="EMBL" id="MBP1994449.1"/>
    </source>
</evidence>
<evidence type="ECO:0000313" key="3">
    <source>
        <dbReference type="Proteomes" id="UP001519287"/>
    </source>
</evidence>
<dbReference type="InterPro" id="IPR035930">
    <property type="entry name" value="FomD-like_sf"/>
</dbReference>
<dbReference type="RefSeq" id="WP_209976291.1">
    <property type="nucleotide sequence ID" value="NZ_JAGGLB010000025.1"/>
</dbReference>
<sequence length="181" mass="20988">MKKKFGDRLDWKRVAKRAYAQAYLENDDFTGYITLIRMDQVTEPLFAQYGDKNLCIVDTGYMWLQHFPVGKLHSVTTMFDAAGHIVQWYIDICQGNEIDERSVPWFNDLYLDLIVLPTGEVFEKDAAELDEALSKGVISEFAYIQAWEETHRLMELIKAGKFDLLKLTESHLEVLVEKLTT</sequence>
<name>A0ABS4J3M7_9BACL</name>
<organism evidence="2 3">
    <name type="scientific">Paenibacillus eucommiae</name>
    <dbReference type="NCBI Taxonomy" id="1355755"/>
    <lineage>
        <taxon>Bacteria</taxon>
        <taxon>Bacillati</taxon>
        <taxon>Bacillota</taxon>
        <taxon>Bacilli</taxon>
        <taxon>Bacillales</taxon>
        <taxon>Paenibacillaceae</taxon>
        <taxon>Paenibacillus</taxon>
    </lineage>
</organism>
<feature type="domain" description="DUF402" evidence="1">
    <location>
        <begin position="64"/>
        <end position="162"/>
    </location>
</feature>
<dbReference type="PANTHER" id="PTHR41271:SF1">
    <property type="entry name" value="DUF402 DOMAIN-CONTAINING PROTEIN"/>
    <property type="match status" value="1"/>
</dbReference>
<evidence type="ECO:0000259" key="1">
    <source>
        <dbReference type="Pfam" id="PF04167"/>
    </source>
</evidence>